<feature type="compositionally biased region" description="Basic residues" evidence="1">
    <location>
        <begin position="52"/>
        <end position="69"/>
    </location>
</feature>
<sequence>MLAQSPYTKLYVLSQPLTVYPNAQSYNKPLYRQTQLPPSTPYRCAQTSQPTAKKRRKKRKGKGATKHSQRQAGKTNTDSVIIMKEPSIAQPALCAKLCMGWSVYLIAHERVVFRIMIS</sequence>
<dbReference type="EMBL" id="JACVVK020000036">
    <property type="protein sequence ID" value="KAK7500635.1"/>
    <property type="molecule type" value="Genomic_DNA"/>
</dbReference>
<dbReference type="Proteomes" id="UP001519460">
    <property type="component" value="Unassembled WGS sequence"/>
</dbReference>
<protein>
    <submittedName>
        <fullName evidence="2">Uncharacterized protein</fullName>
    </submittedName>
</protein>
<dbReference type="AlphaFoldDB" id="A0ABD0LMG0"/>
<name>A0ABD0LMG0_9CAEN</name>
<organism evidence="2 3">
    <name type="scientific">Batillaria attramentaria</name>
    <dbReference type="NCBI Taxonomy" id="370345"/>
    <lineage>
        <taxon>Eukaryota</taxon>
        <taxon>Metazoa</taxon>
        <taxon>Spiralia</taxon>
        <taxon>Lophotrochozoa</taxon>
        <taxon>Mollusca</taxon>
        <taxon>Gastropoda</taxon>
        <taxon>Caenogastropoda</taxon>
        <taxon>Sorbeoconcha</taxon>
        <taxon>Cerithioidea</taxon>
        <taxon>Batillariidae</taxon>
        <taxon>Batillaria</taxon>
    </lineage>
</organism>
<proteinExistence type="predicted"/>
<gene>
    <name evidence="2" type="ORF">BaRGS_00008210</name>
</gene>
<feature type="region of interest" description="Disordered" evidence="1">
    <location>
        <begin position="32"/>
        <end position="79"/>
    </location>
</feature>
<evidence type="ECO:0000256" key="1">
    <source>
        <dbReference type="SAM" id="MobiDB-lite"/>
    </source>
</evidence>
<accession>A0ABD0LMG0</accession>
<evidence type="ECO:0000313" key="2">
    <source>
        <dbReference type="EMBL" id="KAK7500635.1"/>
    </source>
</evidence>
<keyword evidence="3" id="KW-1185">Reference proteome</keyword>
<reference evidence="2 3" key="1">
    <citation type="journal article" date="2023" name="Sci. Data">
        <title>Genome assembly of the Korean intertidal mud-creeper Batillaria attramentaria.</title>
        <authorList>
            <person name="Patra A.K."/>
            <person name="Ho P.T."/>
            <person name="Jun S."/>
            <person name="Lee S.J."/>
            <person name="Kim Y."/>
            <person name="Won Y.J."/>
        </authorList>
    </citation>
    <scope>NUCLEOTIDE SEQUENCE [LARGE SCALE GENOMIC DNA]</scope>
    <source>
        <strain evidence="2">Wonlab-2016</strain>
    </source>
</reference>
<comment type="caution">
    <text evidence="2">The sequence shown here is derived from an EMBL/GenBank/DDBJ whole genome shotgun (WGS) entry which is preliminary data.</text>
</comment>
<feature type="compositionally biased region" description="Polar residues" evidence="1">
    <location>
        <begin position="70"/>
        <end position="79"/>
    </location>
</feature>
<evidence type="ECO:0000313" key="3">
    <source>
        <dbReference type="Proteomes" id="UP001519460"/>
    </source>
</evidence>